<evidence type="ECO:0000313" key="2">
    <source>
        <dbReference type="Proteomes" id="UP000624244"/>
    </source>
</evidence>
<reference evidence="1" key="1">
    <citation type="submission" date="2019-11" db="EMBL/GenBank/DDBJ databases">
        <title>Bipolaris sorokiniana Genome sequencing.</title>
        <authorList>
            <person name="Wang H."/>
        </authorList>
    </citation>
    <scope>NUCLEOTIDE SEQUENCE</scope>
</reference>
<proteinExistence type="predicted"/>
<accession>A0A8H6DRU1</accession>
<evidence type="ECO:0000313" key="1">
    <source>
        <dbReference type="EMBL" id="KAF5845493.1"/>
    </source>
</evidence>
<dbReference type="EMBL" id="WNKQ01000019">
    <property type="protein sequence ID" value="KAF5845493.1"/>
    <property type="molecule type" value="Genomic_DNA"/>
</dbReference>
<name>A0A8H6DRU1_COCSA</name>
<dbReference type="Proteomes" id="UP000624244">
    <property type="component" value="Unassembled WGS sequence"/>
</dbReference>
<protein>
    <submittedName>
        <fullName evidence="1">Uncharacterized protein</fullName>
    </submittedName>
</protein>
<gene>
    <name evidence="1" type="ORF">GGP41_003140</name>
</gene>
<comment type="caution">
    <text evidence="1">The sequence shown here is derived from an EMBL/GenBank/DDBJ whole genome shotgun (WGS) entry which is preliminary data.</text>
</comment>
<organism evidence="1 2">
    <name type="scientific">Cochliobolus sativus</name>
    <name type="common">Common root rot and spot blotch fungus</name>
    <name type="synonym">Bipolaris sorokiniana</name>
    <dbReference type="NCBI Taxonomy" id="45130"/>
    <lineage>
        <taxon>Eukaryota</taxon>
        <taxon>Fungi</taxon>
        <taxon>Dikarya</taxon>
        <taxon>Ascomycota</taxon>
        <taxon>Pezizomycotina</taxon>
        <taxon>Dothideomycetes</taxon>
        <taxon>Pleosporomycetidae</taxon>
        <taxon>Pleosporales</taxon>
        <taxon>Pleosporineae</taxon>
        <taxon>Pleosporaceae</taxon>
        <taxon>Bipolaris</taxon>
    </lineage>
</organism>
<dbReference type="AlphaFoldDB" id="A0A8H6DRU1"/>
<sequence>MLGQPIILLHDRDTIRDILTKSSKIASSRPSFTFADMCGFGGLLNLLSKLRTLNLTAFFETLLKTHLACSSTLSPKRAPSFFASRMVIASLQAASTHWSI</sequence>